<organism evidence="1 2">
    <name type="scientific">Effrenium voratum</name>
    <dbReference type="NCBI Taxonomy" id="2562239"/>
    <lineage>
        <taxon>Eukaryota</taxon>
        <taxon>Sar</taxon>
        <taxon>Alveolata</taxon>
        <taxon>Dinophyceae</taxon>
        <taxon>Suessiales</taxon>
        <taxon>Symbiodiniaceae</taxon>
        <taxon>Effrenium</taxon>
    </lineage>
</organism>
<accession>A0AA36MM51</accession>
<dbReference type="Proteomes" id="UP001178507">
    <property type="component" value="Unassembled WGS sequence"/>
</dbReference>
<gene>
    <name evidence="1" type="ORF">EVOR1521_LOCUS6442</name>
</gene>
<dbReference type="AlphaFoldDB" id="A0AA36MM51"/>
<proteinExistence type="predicted"/>
<dbReference type="Pfam" id="PF13920">
    <property type="entry name" value="zf-C3HC4_3"/>
    <property type="match status" value="1"/>
</dbReference>
<dbReference type="EMBL" id="CAUJNA010000482">
    <property type="protein sequence ID" value="CAJ1377714.1"/>
    <property type="molecule type" value="Genomic_DNA"/>
</dbReference>
<keyword evidence="2" id="KW-1185">Reference proteome</keyword>
<protein>
    <recommendedName>
        <fullName evidence="3">RING-type domain-containing protein</fullName>
    </recommendedName>
</protein>
<dbReference type="SUPFAM" id="SSF57850">
    <property type="entry name" value="RING/U-box"/>
    <property type="match status" value="1"/>
</dbReference>
<dbReference type="Gene3D" id="3.30.40.10">
    <property type="entry name" value="Zinc/RING finger domain, C3HC4 (zinc finger)"/>
    <property type="match status" value="1"/>
</dbReference>
<evidence type="ECO:0000313" key="1">
    <source>
        <dbReference type="EMBL" id="CAJ1377714.1"/>
    </source>
</evidence>
<comment type="caution">
    <text evidence="1">The sequence shown here is derived from an EMBL/GenBank/DDBJ whole genome shotgun (WGS) entry which is preliminary data.</text>
</comment>
<evidence type="ECO:0008006" key="3">
    <source>
        <dbReference type="Google" id="ProtNLM"/>
    </source>
</evidence>
<sequence length="48" mass="5405">MAQSSRYAFTPCGHKCVCHLCAVAVSRSERRCPICRTKVVRILKIIDP</sequence>
<name>A0AA36MM51_9DINO</name>
<reference evidence="1" key="1">
    <citation type="submission" date="2023-08" db="EMBL/GenBank/DDBJ databases">
        <authorList>
            <person name="Chen Y."/>
            <person name="Shah S."/>
            <person name="Dougan E. K."/>
            <person name="Thang M."/>
            <person name="Chan C."/>
        </authorList>
    </citation>
    <scope>NUCLEOTIDE SEQUENCE</scope>
</reference>
<evidence type="ECO:0000313" key="2">
    <source>
        <dbReference type="Proteomes" id="UP001178507"/>
    </source>
</evidence>
<dbReference type="InterPro" id="IPR013083">
    <property type="entry name" value="Znf_RING/FYVE/PHD"/>
</dbReference>